<dbReference type="CDD" id="cd05018">
    <property type="entry name" value="CoxG"/>
    <property type="match status" value="1"/>
</dbReference>
<evidence type="ECO:0000313" key="2">
    <source>
        <dbReference type="EMBL" id="CDN87947.1"/>
    </source>
</evidence>
<evidence type="ECO:0000256" key="1">
    <source>
        <dbReference type="SAM" id="MobiDB-lite"/>
    </source>
</evidence>
<reference evidence="3" key="1">
    <citation type="submission" date="2014-02" db="EMBL/GenBank/DDBJ databases">
        <authorList>
            <person name="Gan H."/>
        </authorList>
    </citation>
    <scope>NUCLEOTIDE SEQUENCE [LARGE SCALE GENOMIC DNA]</scope>
    <source>
        <strain evidence="3">S1</strain>
    </source>
</reference>
<accession>A0A1L1PLX6</accession>
<dbReference type="InterPro" id="IPR010419">
    <property type="entry name" value="CO_DH_gsu"/>
</dbReference>
<proteinExistence type="predicted"/>
<dbReference type="RefSeq" id="WP_009515212.1">
    <property type="nucleotide sequence ID" value="NZ_CCAE010000017.1"/>
</dbReference>
<sequence length="230" mass="23450">MELNGDILIAAPREQVWAALNDPAVLARCIPGCESMEATSDTERTARVAVKVGPVRARFTGHLRLHDVRAGEGCTLQFEGSGGAAGMAKGQSSVSLNDEDGGTRLRYTAQASVGGKLGQVGGRMIDAAAKQMADQFFAAFQNELAPVQALAPEGERGAAADEAPSGDKASAPAAAPAATSTAPTASPIRTARPMPVHASPVAGEGVRVLWFALGALSTGFGVWIASLLSA</sequence>
<gene>
    <name evidence="2" type="ORF">BN948_02375</name>
</gene>
<organism evidence="2 3">
    <name type="scientific">Hydrogenophaga intermedia</name>
    <dbReference type="NCBI Taxonomy" id="65786"/>
    <lineage>
        <taxon>Bacteria</taxon>
        <taxon>Pseudomonadati</taxon>
        <taxon>Pseudomonadota</taxon>
        <taxon>Betaproteobacteria</taxon>
        <taxon>Burkholderiales</taxon>
        <taxon>Comamonadaceae</taxon>
        <taxon>Hydrogenophaga</taxon>
    </lineage>
</organism>
<dbReference type="Proteomes" id="UP000028878">
    <property type="component" value="Unassembled WGS sequence"/>
</dbReference>
<protein>
    <submittedName>
        <fullName evidence="2">Carbon monoxide dehydrogenase subunit G</fullName>
    </submittedName>
</protein>
<dbReference type="PANTHER" id="PTHR38588">
    <property type="entry name" value="BLL0334 PROTEIN"/>
    <property type="match status" value="1"/>
</dbReference>
<name>A0A1L1PLX6_HYDIT</name>
<dbReference type="InterPro" id="IPR023393">
    <property type="entry name" value="START-like_dom_sf"/>
</dbReference>
<evidence type="ECO:0000313" key="3">
    <source>
        <dbReference type="Proteomes" id="UP000028878"/>
    </source>
</evidence>
<dbReference type="PANTHER" id="PTHR38588:SF1">
    <property type="entry name" value="BLL0334 PROTEIN"/>
    <property type="match status" value="1"/>
</dbReference>
<dbReference type="SUPFAM" id="SSF55961">
    <property type="entry name" value="Bet v1-like"/>
    <property type="match status" value="1"/>
</dbReference>
<reference evidence="3" key="2">
    <citation type="submission" date="2014-11" db="EMBL/GenBank/DDBJ databases">
        <title>Draft genome sequence of Hydrogenophaga intermedia S1.</title>
        <authorList>
            <person name="Gan H.M."/>
            <person name="Chew T.H."/>
            <person name="Stolz A."/>
        </authorList>
    </citation>
    <scope>NUCLEOTIDE SEQUENCE [LARGE SCALE GENOMIC DNA]</scope>
    <source>
        <strain evidence="3">S1</strain>
    </source>
</reference>
<dbReference type="Pfam" id="PF06240">
    <property type="entry name" value="COXG"/>
    <property type="match status" value="1"/>
</dbReference>
<keyword evidence="3" id="KW-1185">Reference proteome</keyword>
<dbReference type="EMBL" id="CCAE010000017">
    <property type="protein sequence ID" value="CDN87947.1"/>
    <property type="molecule type" value="Genomic_DNA"/>
</dbReference>
<dbReference type="Gene3D" id="3.30.530.20">
    <property type="match status" value="1"/>
</dbReference>
<feature type="compositionally biased region" description="Low complexity" evidence="1">
    <location>
        <begin position="169"/>
        <end position="187"/>
    </location>
</feature>
<dbReference type="AlphaFoldDB" id="A0A1L1PLX6"/>
<feature type="region of interest" description="Disordered" evidence="1">
    <location>
        <begin position="153"/>
        <end position="191"/>
    </location>
</feature>